<keyword evidence="3" id="KW-1185">Reference proteome</keyword>
<evidence type="ECO:0000259" key="1">
    <source>
        <dbReference type="Pfam" id="PF12937"/>
    </source>
</evidence>
<comment type="caution">
    <text evidence="2">The sequence shown here is derived from an EMBL/GenBank/DDBJ whole genome shotgun (WGS) entry which is preliminary data.</text>
</comment>
<dbReference type="AlphaFoldDB" id="A0A8H5C4Y9"/>
<evidence type="ECO:0000313" key="2">
    <source>
        <dbReference type="EMBL" id="KAF5335181.1"/>
    </source>
</evidence>
<dbReference type="EMBL" id="JAACJK010000064">
    <property type="protein sequence ID" value="KAF5335181.1"/>
    <property type="molecule type" value="Genomic_DNA"/>
</dbReference>
<gene>
    <name evidence="2" type="ORF">D9611_010952</name>
</gene>
<feature type="domain" description="F-box" evidence="1">
    <location>
        <begin position="89"/>
        <end position="117"/>
    </location>
</feature>
<dbReference type="Pfam" id="PF12937">
    <property type="entry name" value="F-box-like"/>
    <property type="match status" value="1"/>
</dbReference>
<organism evidence="2 3">
    <name type="scientific">Ephemerocybe angulata</name>
    <dbReference type="NCBI Taxonomy" id="980116"/>
    <lineage>
        <taxon>Eukaryota</taxon>
        <taxon>Fungi</taxon>
        <taxon>Dikarya</taxon>
        <taxon>Basidiomycota</taxon>
        <taxon>Agaricomycotina</taxon>
        <taxon>Agaricomycetes</taxon>
        <taxon>Agaricomycetidae</taxon>
        <taxon>Agaricales</taxon>
        <taxon>Agaricineae</taxon>
        <taxon>Psathyrellaceae</taxon>
        <taxon>Ephemerocybe</taxon>
    </lineage>
</organism>
<dbReference type="Proteomes" id="UP000541558">
    <property type="component" value="Unassembled WGS sequence"/>
</dbReference>
<evidence type="ECO:0000313" key="3">
    <source>
        <dbReference type="Proteomes" id="UP000541558"/>
    </source>
</evidence>
<proteinExistence type="predicted"/>
<accession>A0A8H5C4Y9</accession>
<reference evidence="2 3" key="1">
    <citation type="journal article" date="2020" name="ISME J.">
        <title>Uncovering the hidden diversity of litter-decomposition mechanisms in mushroom-forming fungi.</title>
        <authorList>
            <person name="Floudas D."/>
            <person name="Bentzer J."/>
            <person name="Ahren D."/>
            <person name="Johansson T."/>
            <person name="Persson P."/>
            <person name="Tunlid A."/>
        </authorList>
    </citation>
    <scope>NUCLEOTIDE SEQUENCE [LARGE SCALE GENOMIC DNA]</scope>
    <source>
        <strain evidence="2 3">CBS 175.51</strain>
    </source>
</reference>
<protein>
    <recommendedName>
        <fullName evidence="1">F-box domain-containing protein</fullName>
    </recommendedName>
</protein>
<dbReference type="Gene3D" id="3.80.10.10">
    <property type="entry name" value="Ribonuclease Inhibitor"/>
    <property type="match status" value="1"/>
</dbReference>
<dbReference type="OrthoDB" id="2890556at2759"/>
<name>A0A8H5C4Y9_9AGAR</name>
<dbReference type="InterPro" id="IPR001810">
    <property type="entry name" value="F-box_dom"/>
</dbReference>
<sequence>MDELPPAFAQLLRTNDPPEPSQLEAIRREIRILDANDELEAPNSIQQMKQKRQAYAFLSAPIRRVPLDIVGEILAAAIQDSTIGKAENRKELIRLCLVCRTWREAALATHRLWATFDVTVNGLSTWTHSLSHSAENWLNRSGTVSKTLKIMALKGHFCGGRHNECAHLATPALAKLLVLGPPIAELSLRSSYSSCFVQLIRQVRRMKVTDNGSWSGIRTLKLALHTIWDEFPIGQNATLDMDEDIDTLPTSIFQHLPHITSFHLELPSMPDGEDEEFGLVIPEELLARLTDFSLVCDWEVTKVLTALKSCQAVEKLTLNLLESDVYTSSGAESTKILGDMLETNIILPKLRALHMWGMYADGLEYLRYLQAPCLDTLHLHFAESNLTQIVLDEIWSDAEFEFRRPRYIEEFIRRSGCKPNLRDLRISNLHISAKVLRPLLIKECPLLRRLTLESLDFNSKLFLKLQADPVLPFLQTLVLRDMLHDGFDFDHVRAFADGRKLLRNADGSMLPPLHIVLDD</sequence>
<dbReference type="SUPFAM" id="SSF52047">
    <property type="entry name" value="RNI-like"/>
    <property type="match status" value="1"/>
</dbReference>
<dbReference type="InterPro" id="IPR032675">
    <property type="entry name" value="LRR_dom_sf"/>
</dbReference>